<keyword evidence="2 4" id="KW-0863">Zinc-finger</keyword>
<sequence length="612" mass="67872">MVRLSSFIKSHDPLGLLAASDCDALGNAIEDTMMSLTFPPVEALPCANPCPNPGKLPCGRCKLVSYCSQKCEKEHRNAHKRNCNVPAGCRDVGSRDEDPCSLTSPSSREETTQMITPLSCNLPAVDIINLKNNEKDKTRDFSLAFVASGDLRNVVRTVNALGSDYTGRLQILLNDTSKTVVSRNIVLLFILGMMSNEAVAADIALHFWYSVFLPEECRLRILAVLVLILEHHTDKTEPLSVSLGRRAKLTCLVPGEITDQLLYTAGPTLSTSQAHDEYERVYTSPARLDARNRVHAGVKPCHSLAFMAFWRSGVVLPFSVNSDHHTVPNTSFFSPHGTWLQNNVEDPLASWDLNEVIKSGQAYGAQPEDVYGCLYFFLSDQLRTFAKRIRELDVTFHVFNTTAQTLAQDISGGEYSRHNLTPRIRFDRVDFAHLLADAEHVQDVLTSWSPLLAEEETAVIVGVFPDWTNAQKDGSVVGADDAVVAPLVEKLIKLSRLSPGTTLADARKREMDTAALDAAYDNSKAFATFLKASAFKSALRETALKRRLRHKVLPQRIRMPVDAKASDVPHLPDDETWYRYRSGHKPTKTLLASSYGCIRGVYAPLSVRHHQT</sequence>
<evidence type="ECO:0000256" key="3">
    <source>
        <dbReference type="ARBA" id="ARBA00022833"/>
    </source>
</evidence>
<name>A0AAD4BRZ2_BOLED</name>
<dbReference type="SUPFAM" id="SSF144232">
    <property type="entry name" value="HIT/MYND zinc finger-like"/>
    <property type="match status" value="1"/>
</dbReference>
<dbReference type="InterPro" id="IPR002893">
    <property type="entry name" value="Znf_MYND"/>
</dbReference>
<dbReference type="Proteomes" id="UP001194468">
    <property type="component" value="Unassembled WGS sequence"/>
</dbReference>
<gene>
    <name evidence="6" type="ORF">L210DRAFT_68430</name>
</gene>
<dbReference type="Gene3D" id="6.10.140.2220">
    <property type="match status" value="1"/>
</dbReference>
<evidence type="ECO:0000313" key="7">
    <source>
        <dbReference type="Proteomes" id="UP001194468"/>
    </source>
</evidence>
<reference evidence="6" key="2">
    <citation type="journal article" date="2020" name="Nat. Commun.">
        <title>Large-scale genome sequencing of mycorrhizal fungi provides insights into the early evolution of symbiotic traits.</title>
        <authorList>
            <person name="Miyauchi S."/>
            <person name="Kiss E."/>
            <person name="Kuo A."/>
            <person name="Drula E."/>
            <person name="Kohler A."/>
            <person name="Sanchez-Garcia M."/>
            <person name="Morin E."/>
            <person name="Andreopoulos B."/>
            <person name="Barry K.W."/>
            <person name="Bonito G."/>
            <person name="Buee M."/>
            <person name="Carver A."/>
            <person name="Chen C."/>
            <person name="Cichocki N."/>
            <person name="Clum A."/>
            <person name="Culley D."/>
            <person name="Crous P.W."/>
            <person name="Fauchery L."/>
            <person name="Girlanda M."/>
            <person name="Hayes R.D."/>
            <person name="Keri Z."/>
            <person name="LaButti K."/>
            <person name="Lipzen A."/>
            <person name="Lombard V."/>
            <person name="Magnuson J."/>
            <person name="Maillard F."/>
            <person name="Murat C."/>
            <person name="Nolan M."/>
            <person name="Ohm R.A."/>
            <person name="Pangilinan J."/>
            <person name="Pereira M.F."/>
            <person name="Perotto S."/>
            <person name="Peter M."/>
            <person name="Pfister S."/>
            <person name="Riley R."/>
            <person name="Sitrit Y."/>
            <person name="Stielow J.B."/>
            <person name="Szollosi G."/>
            <person name="Zifcakova L."/>
            <person name="Stursova M."/>
            <person name="Spatafora J.W."/>
            <person name="Tedersoo L."/>
            <person name="Vaario L.M."/>
            <person name="Yamada A."/>
            <person name="Yan M."/>
            <person name="Wang P."/>
            <person name="Xu J."/>
            <person name="Bruns T."/>
            <person name="Baldrian P."/>
            <person name="Vilgalys R."/>
            <person name="Dunand C."/>
            <person name="Henrissat B."/>
            <person name="Grigoriev I.V."/>
            <person name="Hibbett D."/>
            <person name="Nagy L.G."/>
            <person name="Martin F.M."/>
        </authorList>
    </citation>
    <scope>NUCLEOTIDE SEQUENCE</scope>
    <source>
        <strain evidence="6">BED1</strain>
    </source>
</reference>
<dbReference type="PROSITE" id="PS50865">
    <property type="entry name" value="ZF_MYND_2"/>
    <property type="match status" value="1"/>
</dbReference>
<keyword evidence="1" id="KW-0479">Metal-binding</keyword>
<evidence type="ECO:0000256" key="4">
    <source>
        <dbReference type="PROSITE-ProRule" id="PRU00134"/>
    </source>
</evidence>
<dbReference type="PROSITE" id="PS01360">
    <property type="entry name" value="ZF_MYND_1"/>
    <property type="match status" value="1"/>
</dbReference>
<dbReference type="Pfam" id="PF14737">
    <property type="entry name" value="DUF4470"/>
    <property type="match status" value="1"/>
</dbReference>
<dbReference type="Pfam" id="PF01753">
    <property type="entry name" value="zf-MYND"/>
    <property type="match status" value="1"/>
</dbReference>
<dbReference type="GO" id="GO:0008270">
    <property type="term" value="F:zinc ion binding"/>
    <property type="evidence" value="ECO:0007669"/>
    <property type="project" value="UniProtKB-KW"/>
</dbReference>
<proteinExistence type="predicted"/>
<evidence type="ECO:0000256" key="1">
    <source>
        <dbReference type="ARBA" id="ARBA00022723"/>
    </source>
</evidence>
<dbReference type="EMBL" id="WHUW01000017">
    <property type="protein sequence ID" value="KAF8438199.1"/>
    <property type="molecule type" value="Genomic_DNA"/>
</dbReference>
<keyword evidence="3" id="KW-0862">Zinc</keyword>
<keyword evidence="7" id="KW-1185">Reference proteome</keyword>
<organism evidence="6 7">
    <name type="scientific">Boletus edulis BED1</name>
    <dbReference type="NCBI Taxonomy" id="1328754"/>
    <lineage>
        <taxon>Eukaryota</taxon>
        <taxon>Fungi</taxon>
        <taxon>Dikarya</taxon>
        <taxon>Basidiomycota</taxon>
        <taxon>Agaricomycotina</taxon>
        <taxon>Agaricomycetes</taxon>
        <taxon>Agaricomycetidae</taxon>
        <taxon>Boletales</taxon>
        <taxon>Boletineae</taxon>
        <taxon>Boletaceae</taxon>
        <taxon>Boletoideae</taxon>
        <taxon>Boletus</taxon>
    </lineage>
</organism>
<evidence type="ECO:0000313" key="6">
    <source>
        <dbReference type="EMBL" id="KAF8438199.1"/>
    </source>
</evidence>
<comment type="caution">
    <text evidence="6">The sequence shown here is derived from an EMBL/GenBank/DDBJ whole genome shotgun (WGS) entry which is preliminary data.</text>
</comment>
<dbReference type="AlphaFoldDB" id="A0AAD4BRZ2"/>
<evidence type="ECO:0000256" key="2">
    <source>
        <dbReference type="ARBA" id="ARBA00022771"/>
    </source>
</evidence>
<evidence type="ECO:0000259" key="5">
    <source>
        <dbReference type="PROSITE" id="PS50865"/>
    </source>
</evidence>
<dbReference type="InterPro" id="IPR027974">
    <property type="entry name" value="DUF4470"/>
</dbReference>
<accession>A0AAD4BRZ2</accession>
<feature type="domain" description="MYND-type" evidence="5">
    <location>
        <begin position="43"/>
        <end position="83"/>
    </location>
</feature>
<reference evidence="6" key="1">
    <citation type="submission" date="2019-10" db="EMBL/GenBank/DDBJ databases">
        <authorList>
            <consortium name="DOE Joint Genome Institute"/>
            <person name="Kuo A."/>
            <person name="Miyauchi S."/>
            <person name="Kiss E."/>
            <person name="Drula E."/>
            <person name="Kohler A."/>
            <person name="Sanchez-Garcia M."/>
            <person name="Andreopoulos B."/>
            <person name="Barry K.W."/>
            <person name="Bonito G."/>
            <person name="Buee M."/>
            <person name="Carver A."/>
            <person name="Chen C."/>
            <person name="Cichocki N."/>
            <person name="Clum A."/>
            <person name="Culley D."/>
            <person name="Crous P.W."/>
            <person name="Fauchery L."/>
            <person name="Girlanda M."/>
            <person name="Hayes R."/>
            <person name="Keri Z."/>
            <person name="LaButti K."/>
            <person name="Lipzen A."/>
            <person name="Lombard V."/>
            <person name="Magnuson J."/>
            <person name="Maillard F."/>
            <person name="Morin E."/>
            <person name="Murat C."/>
            <person name="Nolan M."/>
            <person name="Ohm R."/>
            <person name="Pangilinan J."/>
            <person name="Pereira M."/>
            <person name="Perotto S."/>
            <person name="Peter M."/>
            <person name="Riley R."/>
            <person name="Sitrit Y."/>
            <person name="Stielow B."/>
            <person name="Szollosi G."/>
            <person name="Zifcakova L."/>
            <person name="Stursova M."/>
            <person name="Spatafora J.W."/>
            <person name="Tedersoo L."/>
            <person name="Vaario L.-M."/>
            <person name="Yamada A."/>
            <person name="Yan M."/>
            <person name="Wang P."/>
            <person name="Xu J."/>
            <person name="Bruns T."/>
            <person name="Baldrian P."/>
            <person name="Vilgalys R."/>
            <person name="Henrissat B."/>
            <person name="Grigoriev I.V."/>
            <person name="Hibbett D."/>
            <person name="Nagy L.G."/>
            <person name="Martin F.M."/>
        </authorList>
    </citation>
    <scope>NUCLEOTIDE SEQUENCE</scope>
    <source>
        <strain evidence="6">BED1</strain>
    </source>
</reference>
<protein>
    <recommendedName>
        <fullName evidence="5">MYND-type domain-containing protein</fullName>
    </recommendedName>
</protein>